<dbReference type="EMBL" id="LAZR01000502">
    <property type="protein sequence ID" value="KKN66403.1"/>
    <property type="molecule type" value="Genomic_DNA"/>
</dbReference>
<feature type="region of interest" description="Disordered" evidence="1">
    <location>
        <begin position="225"/>
        <end position="245"/>
    </location>
</feature>
<proteinExistence type="predicted"/>
<accession>A0A0F9VKU4</accession>
<protein>
    <submittedName>
        <fullName evidence="2">Uncharacterized protein</fullName>
    </submittedName>
</protein>
<evidence type="ECO:0000256" key="1">
    <source>
        <dbReference type="SAM" id="MobiDB-lite"/>
    </source>
</evidence>
<reference evidence="2" key="1">
    <citation type="journal article" date="2015" name="Nature">
        <title>Complex archaea that bridge the gap between prokaryotes and eukaryotes.</title>
        <authorList>
            <person name="Spang A."/>
            <person name="Saw J.H."/>
            <person name="Jorgensen S.L."/>
            <person name="Zaremba-Niedzwiedzka K."/>
            <person name="Martijn J."/>
            <person name="Lind A.E."/>
            <person name="van Eijk R."/>
            <person name="Schleper C."/>
            <person name="Guy L."/>
            <person name="Ettema T.J."/>
        </authorList>
    </citation>
    <scope>NUCLEOTIDE SEQUENCE</scope>
</reference>
<evidence type="ECO:0000313" key="2">
    <source>
        <dbReference type="EMBL" id="KKN66403.1"/>
    </source>
</evidence>
<comment type="caution">
    <text evidence="2">The sequence shown here is derived from an EMBL/GenBank/DDBJ whole genome shotgun (WGS) entry which is preliminary data.</text>
</comment>
<dbReference type="AlphaFoldDB" id="A0A0F9VKU4"/>
<sequence length="245" mass="27687">MVMRADGKDEIRFKDRLVTFEELDDEVTKRGLEEARAIPQEEIDATIRKLGHGDRLDQVREGGSVTRHFLTMLLCVSLGVVAQVAVWAVDVYGREHDAPVIGEAPFDSPIPFIGRFREVFAGPDDPFPGEDVREYCATMSSAYSTILKRRHAGIPIGMVRKWLAESLALGGDKVEIVRALEQTDEAYSGDGFNDTQVWFARGQACMDSRLEGTWYTYDWQGDPNYPKSFDPRTQERLPQPKRTTI</sequence>
<organism evidence="2">
    <name type="scientific">marine sediment metagenome</name>
    <dbReference type="NCBI Taxonomy" id="412755"/>
    <lineage>
        <taxon>unclassified sequences</taxon>
        <taxon>metagenomes</taxon>
        <taxon>ecological metagenomes</taxon>
    </lineage>
</organism>
<gene>
    <name evidence="2" type="ORF">LCGC14_0472250</name>
</gene>
<name>A0A0F9VKU4_9ZZZZ</name>